<dbReference type="Pfam" id="PF03466">
    <property type="entry name" value="LysR_substrate"/>
    <property type="match status" value="1"/>
</dbReference>
<dbReference type="InterPro" id="IPR050950">
    <property type="entry name" value="HTH-type_LysR_regulators"/>
</dbReference>
<name>A0ABW1ZDY1_9BACT</name>
<accession>A0ABW1ZDY1</accession>
<dbReference type="InterPro" id="IPR005119">
    <property type="entry name" value="LysR_subst-bd"/>
</dbReference>
<evidence type="ECO:0000256" key="2">
    <source>
        <dbReference type="ARBA" id="ARBA00023015"/>
    </source>
</evidence>
<protein>
    <submittedName>
        <fullName evidence="6">LysR family transcriptional regulator</fullName>
    </submittedName>
</protein>
<dbReference type="RefSeq" id="WP_263371165.1">
    <property type="nucleotide sequence ID" value="NZ_JAGSYD010000002.1"/>
</dbReference>
<dbReference type="SUPFAM" id="SSF46785">
    <property type="entry name" value="Winged helix' DNA-binding domain"/>
    <property type="match status" value="1"/>
</dbReference>
<keyword evidence="4" id="KW-0804">Transcription</keyword>
<evidence type="ECO:0000313" key="7">
    <source>
        <dbReference type="Proteomes" id="UP001596391"/>
    </source>
</evidence>
<dbReference type="InterPro" id="IPR000847">
    <property type="entry name" value="LysR_HTH_N"/>
</dbReference>
<dbReference type="CDD" id="cd05466">
    <property type="entry name" value="PBP2_LTTR_substrate"/>
    <property type="match status" value="1"/>
</dbReference>
<evidence type="ECO:0000313" key="6">
    <source>
        <dbReference type="EMBL" id="MFC6646897.1"/>
    </source>
</evidence>
<reference evidence="7" key="1">
    <citation type="journal article" date="2019" name="Int. J. Syst. Evol. Microbiol.">
        <title>The Global Catalogue of Microorganisms (GCM) 10K type strain sequencing project: providing services to taxonomists for standard genome sequencing and annotation.</title>
        <authorList>
            <consortium name="The Broad Institute Genomics Platform"/>
            <consortium name="The Broad Institute Genome Sequencing Center for Infectious Disease"/>
            <person name="Wu L."/>
            <person name="Ma J."/>
        </authorList>
    </citation>
    <scope>NUCLEOTIDE SEQUENCE [LARGE SCALE GENOMIC DNA]</scope>
    <source>
        <strain evidence="7">CGMCC 1.16026</strain>
    </source>
</reference>
<sequence length="312" mass="34041">MIIRNFEYLLALARERHFSRAAAACNVSQPTLSGGIKQLEEDMDVRIVERGRTFEGFTAEGERVLAWAQQMMDDCTRLKHELRSFRESAMQGPFRIGVLPATTSLGTQLSVPFAEQASQLELSIRTASSLELLNLVRSGDLDVAITYLDDTSSEGLATHLLYRERMLFFSAKSPITSNRVAMKQIIEQPLCLLTAGLPASLSEQLALAPKVLYTDSIAMLAAHLRTGAWSTVLPQSLANELMPSPKLQAAPLQSGAHADAAVGFVTARVTPLPASLHAFMELAHTPQVVASLREMLSAHEPMLNSGVRKKSS</sequence>
<dbReference type="Gene3D" id="3.40.190.290">
    <property type="match status" value="1"/>
</dbReference>
<dbReference type="Proteomes" id="UP001596391">
    <property type="component" value="Unassembled WGS sequence"/>
</dbReference>
<dbReference type="EMBL" id="JBHSWI010000001">
    <property type="protein sequence ID" value="MFC6646897.1"/>
    <property type="molecule type" value="Genomic_DNA"/>
</dbReference>
<keyword evidence="7" id="KW-1185">Reference proteome</keyword>
<dbReference type="InterPro" id="IPR036388">
    <property type="entry name" value="WH-like_DNA-bd_sf"/>
</dbReference>
<comment type="similarity">
    <text evidence="1">Belongs to the LysR transcriptional regulatory family.</text>
</comment>
<proteinExistence type="inferred from homology"/>
<keyword evidence="2" id="KW-0805">Transcription regulation</keyword>
<evidence type="ECO:0000256" key="3">
    <source>
        <dbReference type="ARBA" id="ARBA00023125"/>
    </source>
</evidence>
<dbReference type="SUPFAM" id="SSF53850">
    <property type="entry name" value="Periplasmic binding protein-like II"/>
    <property type="match status" value="1"/>
</dbReference>
<dbReference type="PANTHER" id="PTHR30419">
    <property type="entry name" value="HTH-TYPE TRANSCRIPTIONAL REGULATOR YBHD"/>
    <property type="match status" value="1"/>
</dbReference>
<keyword evidence="3" id="KW-0238">DNA-binding</keyword>
<comment type="caution">
    <text evidence="6">The sequence shown here is derived from an EMBL/GenBank/DDBJ whole genome shotgun (WGS) entry which is preliminary data.</text>
</comment>
<gene>
    <name evidence="6" type="ORF">ACFQBQ_15190</name>
</gene>
<dbReference type="PRINTS" id="PR00039">
    <property type="entry name" value="HTHLYSR"/>
</dbReference>
<feature type="domain" description="HTH lysR-type" evidence="5">
    <location>
        <begin position="1"/>
        <end position="58"/>
    </location>
</feature>
<dbReference type="InterPro" id="IPR036390">
    <property type="entry name" value="WH_DNA-bd_sf"/>
</dbReference>
<organism evidence="6 7">
    <name type="scientific">Granulicella cerasi</name>
    <dbReference type="NCBI Taxonomy" id="741063"/>
    <lineage>
        <taxon>Bacteria</taxon>
        <taxon>Pseudomonadati</taxon>
        <taxon>Acidobacteriota</taxon>
        <taxon>Terriglobia</taxon>
        <taxon>Terriglobales</taxon>
        <taxon>Acidobacteriaceae</taxon>
        <taxon>Granulicella</taxon>
    </lineage>
</organism>
<evidence type="ECO:0000259" key="5">
    <source>
        <dbReference type="PROSITE" id="PS50931"/>
    </source>
</evidence>
<evidence type="ECO:0000256" key="1">
    <source>
        <dbReference type="ARBA" id="ARBA00009437"/>
    </source>
</evidence>
<dbReference type="PANTHER" id="PTHR30419:SF31">
    <property type="entry name" value="BLR3139 PROTEIN"/>
    <property type="match status" value="1"/>
</dbReference>
<dbReference type="Pfam" id="PF00126">
    <property type="entry name" value="HTH_1"/>
    <property type="match status" value="1"/>
</dbReference>
<dbReference type="PROSITE" id="PS50931">
    <property type="entry name" value="HTH_LYSR"/>
    <property type="match status" value="1"/>
</dbReference>
<evidence type="ECO:0000256" key="4">
    <source>
        <dbReference type="ARBA" id="ARBA00023163"/>
    </source>
</evidence>
<dbReference type="Gene3D" id="1.10.10.10">
    <property type="entry name" value="Winged helix-like DNA-binding domain superfamily/Winged helix DNA-binding domain"/>
    <property type="match status" value="1"/>
</dbReference>